<dbReference type="GO" id="GO:0033615">
    <property type="term" value="P:mitochondrial proton-transporting ATP synthase complex assembly"/>
    <property type="evidence" value="ECO:0007669"/>
    <property type="project" value="TreeGrafter"/>
</dbReference>
<protein>
    <recommendedName>
        <fullName evidence="7">ATP synthase mitochondrial F1 complex assembly factor 1</fullName>
    </recommendedName>
</protein>
<evidence type="ECO:0008006" key="7">
    <source>
        <dbReference type="Google" id="ProtNLM"/>
    </source>
</evidence>
<evidence type="ECO:0000256" key="3">
    <source>
        <dbReference type="ARBA" id="ARBA00022946"/>
    </source>
</evidence>
<evidence type="ECO:0000313" key="5">
    <source>
        <dbReference type="EMBL" id="OAE29046.1"/>
    </source>
</evidence>
<dbReference type="InterPro" id="IPR010591">
    <property type="entry name" value="ATP11"/>
</dbReference>
<keyword evidence="6" id="KW-1185">Reference proteome</keyword>
<evidence type="ECO:0000256" key="2">
    <source>
        <dbReference type="ARBA" id="ARBA00009116"/>
    </source>
</evidence>
<dbReference type="PANTHER" id="PTHR13126">
    <property type="entry name" value="CHAPERONE ATP11"/>
    <property type="match status" value="1"/>
</dbReference>
<name>A0A176WAA3_MARPO</name>
<dbReference type="EMBL" id="LVLJ01001546">
    <property type="protein sequence ID" value="OAE29046.1"/>
    <property type="molecule type" value="Genomic_DNA"/>
</dbReference>
<comment type="caution">
    <text evidence="5">The sequence shown here is derived from an EMBL/GenBank/DDBJ whole genome shotgun (WGS) entry which is preliminary data.</text>
</comment>
<organism evidence="5 6">
    <name type="scientific">Marchantia polymorpha subsp. ruderalis</name>
    <dbReference type="NCBI Taxonomy" id="1480154"/>
    <lineage>
        <taxon>Eukaryota</taxon>
        <taxon>Viridiplantae</taxon>
        <taxon>Streptophyta</taxon>
        <taxon>Embryophyta</taxon>
        <taxon>Marchantiophyta</taxon>
        <taxon>Marchantiopsida</taxon>
        <taxon>Marchantiidae</taxon>
        <taxon>Marchantiales</taxon>
        <taxon>Marchantiaceae</taxon>
        <taxon>Marchantia</taxon>
    </lineage>
</organism>
<dbReference type="GO" id="GO:0005739">
    <property type="term" value="C:mitochondrion"/>
    <property type="evidence" value="ECO:0007669"/>
    <property type="project" value="UniProtKB-SubCell"/>
</dbReference>
<evidence type="ECO:0000256" key="4">
    <source>
        <dbReference type="ARBA" id="ARBA00023128"/>
    </source>
</evidence>
<accession>A0A176WAA3</accession>
<evidence type="ECO:0000313" key="6">
    <source>
        <dbReference type="Proteomes" id="UP000077202"/>
    </source>
</evidence>
<dbReference type="Pfam" id="PF06644">
    <property type="entry name" value="ATP11"/>
    <property type="match status" value="1"/>
</dbReference>
<dbReference type="PANTHER" id="PTHR13126:SF0">
    <property type="entry name" value="ATP SYNTHASE MITOCHONDRIAL F1 COMPLEX ASSEMBLY FACTOR 1"/>
    <property type="match status" value="1"/>
</dbReference>
<reference evidence="5" key="1">
    <citation type="submission" date="2016-03" db="EMBL/GenBank/DDBJ databases">
        <title>Mechanisms controlling the formation of the plant cell surface in tip-growing cells are functionally conserved among land plants.</title>
        <authorList>
            <person name="Honkanen S."/>
            <person name="Jones V.A."/>
            <person name="Morieri G."/>
            <person name="Champion C."/>
            <person name="Hetherington A.J."/>
            <person name="Kelly S."/>
            <person name="Saint-Marcoux D."/>
            <person name="Proust H."/>
            <person name="Prescott H."/>
            <person name="Dolan L."/>
        </authorList>
    </citation>
    <scope>NUCLEOTIDE SEQUENCE [LARGE SCALE GENOMIC DNA]</scope>
    <source>
        <tissue evidence="5">Whole gametophyte</tissue>
    </source>
</reference>
<keyword evidence="3" id="KW-0809">Transit peptide</keyword>
<dbReference type="Proteomes" id="UP000077202">
    <property type="component" value="Unassembled WGS sequence"/>
</dbReference>
<comment type="similarity">
    <text evidence="2">Belongs to the ATP11 family.</text>
</comment>
<gene>
    <name evidence="5" type="ORF">AXG93_146s1220</name>
</gene>
<comment type="subcellular location">
    <subcellularLocation>
        <location evidence="1">Mitochondrion</location>
    </subcellularLocation>
</comment>
<proteinExistence type="inferred from homology"/>
<evidence type="ECO:0000256" key="1">
    <source>
        <dbReference type="ARBA" id="ARBA00004173"/>
    </source>
</evidence>
<dbReference type="AlphaFoldDB" id="A0A176WAA3"/>
<keyword evidence="4" id="KW-0496">Mitochondrion</keyword>
<sequence length="247" mass="27692">MLRSRVLRRLLPFRSQSLQRSPLESFPAGLGTARALSSAVLSQPLTESDGPNRAPWGLFFSRGSKFASGYSALTRKPLDSIMNVESVKYASPEELTTIWNEYHIGRGHISAVMGIQLYQAFEHRAKTCPLFVIPIKRGMGYITLLVQAQMPYLLFTGLGDYQARGADATPYLTVTHYQELAPTKGLVLVRGDVVLTSKLTDAEARTALEIAHSFYLRDSRFRMVQNFNNRADEFEFKEVLRELGLLG</sequence>